<keyword evidence="3" id="KW-1185">Reference proteome</keyword>
<evidence type="ECO:0000313" key="3">
    <source>
        <dbReference type="Proteomes" id="UP001420932"/>
    </source>
</evidence>
<comment type="caution">
    <text evidence="2">The sequence shown here is derived from an EMBL/GenBank/DDBJ whole genome shotgun (WGS) entry which is preliminary data.</text>
</comment>
<gene>
    <name evidence="2" type="ORF">Syun_004099</name>
</gene>
<evidence type="ECO:0000256" key="1">
    <source>
        <dbReference type="SAM" id="MobiDB-lite"/>
    </source>
</evidence>
<accession>A0AAP0L2D5</accession>
<protein>
    <submittedName>
        <fullName evidence="2">Uncharacterized protein</fullName>
    </submittedName>
</protein>
<feature type="compositionally biased region" description="Basic and acidic residues" evidence="1">
    <location>
        <begin position="91"/>
        <end position="109"/>
    </location>
</feature>
<dbReference type="EMBL" id="JBBNAF010000002">
    <property type="protein sequence ID" value="KAK9163197.1"/>
    <property type="molecule type" value="Genomic_DNA"/>
</dbReference>
<dbReference type="Proteomes" id="UP001420932">
    <property type="component" value="Unassembled WGS sequence"/>
</dbReference>
<proteinExistence type="predicted"/>
<name>A0AAP0L2D5_9MAGN</name>
<organism evidence="2 3">
    <name type="scientific">Stephania yunnanensis</name>
    <dbReference type="NCBI Taxonomy" id="152371"/>
    <lineage>
        <taxon>Eukaryota</taxon>
        <taxon>Viridiplantae</taxon>
        <taxon>Streptophyta</taxon>
        <taxon>Embryophyta</taxon>
        <taxon>Tracheophyta</taxon>
        <taxon>Spermatophyta</taxon>
        <taxon>Magnoliopsida</taxon>
        <taxon>Ranunculales</taxon>
        <taxon>Menispermaceae</taxon>
        <taxon>Menispermoideae</taxon>
        <taxon>Cissampelideae</taxon>
        <taxon>Stephania</taxon>
    </lineage>
</organism>
<feature type="compositionally biased region" description="Low complexity" evidence="1">
    <location>
        <begin position="69"/>
        <end position="80"/>
    </location>
</feature>
<evidence type="ECO:0000313" key="2">
    <source>
        <dbReference type="EMBL" id="KAK9163197.1"/>
    </source>
</evidence>
<feature type="region of interest" description="Disordered" evidence="1">
    <location>
        <begin position="1"/>
        <end position="123"/>
    </location>
</feature>
<sequence>MRRAPEWEDEDDRRLPARPQRTSSSRRRLGRLVDAAATRRPREVSSGGDRARPASQQYGKEIRLDRLTGRAAARPVVGRRCGSTSTAALGRARDSAAADRRARTDERRSAVAPARRGGSRQSR</sequence>
<reference evidence="2 3" key="1">
    <citation type="submission" date="2024-01" db="EMBL/GenBank/DDBJ databases">
        <title>Genome assemblies of Stephania.</title>
        <authorList>
            <person name="Yang L."/>
        </authorList>
    </citation>
    <scope>NUCLEOTIDE SEQUENCE [LARGE SCALE GENOMIC DNA]</scope>
    <source>
        <strain evidence="2">YNDBR</strain>
        <tissue evidence="2">Leaf</tissue>
    </source>
</reference>
<dbReference type="AlphaFoldDB" id="A0AAP0L2D5"/>